<gene>
    <name evidence="2" type="ORF">DENOEST_2472</name>
</gene>
<evidence type="ECO:0000256" key="1">
    <source>
        <dbReference type="SAM" id="MobiDB-lite"/>
    </source>
</evidence>
<reference evidence="2 3" key="1">
    <citation type="submission" date="2020-03" db="EMBL/GenBank/DDBJ databases">
        <authorList>
            <consortium name="Genoscope - CEA"/>
            <person name="William W."/>
        </authorList>
    </citation>
    <scope>NUCLEOTIDE SEQUENCE [LARGE SCALE GENOMIC DNA]</scope>
    <source>
        <strain evidence="3">DSM 16959</strain>
    </source>
</reference>
<feature type="region of interest" description="Disordered" evidence="1">
    <location>
        <begin position="1"/>
        <end position="26"/>
    </location>
</feature>
<sequence>MVADTTPEESMRKGKLNAPHPHPRPRAGLLIGSLRSKFFSRFVMAYPISAYLVRISLP</sequence>
<dbReference type="Proteomes" id="UP000515733">
    <property type="component" value="Chromosome"/>
</dbReference>
<organism evidence="2 3">
    <name type="scientific">Denitratisoma oestradiolicum</name>
    <dbReference type="NCBI Taxonomy" id="311182"/>
    <lineage>
        <taxon>Bacteria</taxon>
        <taxon>Pseudomonadati</taxon>
        <taxon>Pseudomonadota</taxon>
        <taxon>Betaproteobacteria</taxon>
        <taxon>Nitrosomonadales</taxon>
        <taxon>Sterolibacteriaceae</taxon>
        <taxon>Denitratisoma</taxon>
    </lineage>
</organism>
<evidence type="ECO:0000313" key="3">
    <source>
        <dbReference type="Proteomes" id="UP000515733"/>
    </source>
</evidence>
<keyword evidence="3" id="KW-1185">Reference proteome</keyword>
<proteinExistence type="predicted"/>
<name>A0A6S6XZ14_9PROT</name>
<dbReference type="EMBL" id="LR778301">
    <property type="protein sequence ID" value="CAB1369637.1"/>
    <property type="molecule type" value="Genomic_DNA"/>
</dbReference>
<accession>A0A6S6XZ14</accession>
<protein>
    <submittedName>
        <fullName evidence="2">Uncharacterized protein</fullName>
    </submittedName>
</protein>
<dbReference type="KEGG" id="doe:DENOEST_2472"/>
<dbReference type="AlphaFoldDB" id="A0A6S6XZ14"/>
<evidence type="ECO:0000313" key="2">
    <source>
        <dbReference type="EMBL" id="CAB1369637.1"/>
    </source>
</evidence>